<comment type="subcellular location">
    <subcellularLocation>
        <location evidence="1">Cytoplasm</location>
    </subcellularLocation>
</comment>
<proteinExistence type="predicted"/>
<dbReference type="InterPro" id="IPR039739">
    <property type="entry name" value="MAG2/RNF10"/>
</dbReference>
<dbReference type="EMBL" id="KV454409">
    <property type="protein sequence ID" value="ODQ66147.1"/>
    <property type="molecule type" value="Genomic_DNA"/>
</dbReference>
<evidence type="ECO:0000256" key="6">
    <source>
        <dbReference type="PROSITE-ProRule" id="PRU00175"/>
    </source>
</evidence>
<dbReference type="InterPro" id="IPR001841">
    <property type="entry name" value="Znf_RING"/>
</dbReference>
<evidence type="ECO:0000313" key="10">
    <source>
        <dbReference type="Proteomes" id="UP000095009"/>
    </source>
</evidence>
<dbReference type="PANTHER" id="PTHR12983">
    <property type="entry name" value="RING FINGER 10 FAMILY MEMBER"/>
    <property type="match status" value="1"/>
</dbReference>
<organism evidence="9 10">
    <name type="scientific">Nadsonia fulvescens var. elongata DSM 6958</name>
    <dbReference type="NCBI Taxonomy" id="857566"/>
    <lineage>
        <taxon>Eukaryota</taxon>
        <taxon>Fungi</taxon>
        <taxon>Dikarya</taxon>
        <taxon>Ascomycota</taxon>
        <taxon>Saccharomycotina</taxon>
        <taxon>Dipodascomycetes</taxon>
        <taxon>Dipodascales</taxon>
        <taxon>Dipodascales incertae sedis</taxon>
        <taxon>Nadsonia</taxon>
    </lineage>
</organism>
<dbReference type="InterPro" id="IPR027370">
    <property type="entry name" value="Znf-RING_euk"/>
</dbReference>
<keyword evidence="5" id="KW-0862">Zinc</keyword>
<dbReference type="SUPFAM" id="SSF57850">
    <property type="entry name" value="RING/U-box"/>
    <property type="match status" value="1"/>
</dbReference>
<feature type="domain" description="RING-type" evidence="8">
    <location>
        <begin position="103"/>
        <end position="170"/>
    </location>
</feature>
<dbReference type="GO" id="GO:0000976">
    <property type="term" value="F:transcription cis-regulatory region binding"/>
    <property type="evidence" value="ECO:0007669"/>
    <property type="project" value="TreeGrafter"/>
</dbReference>
<evidence type="ECO:0000256" key="3">
    <source>
        <dbReference type="ARBA" id="ARBA00022723"/>
    </source>
</evidence>
<dbReference type="SMART" id="SM00184">
    <property type="entry name" value="RING"/>
    <property type="match status" value="1"/>
</dbReference>
<dbReference type="GO" id="GO:0008270">
    <property type="term" value="F:zinc ion binding"/>
    <property type="evidence" value="ECO:0007669"/>
    <property type="project" value="UniProtKB-KW"/>
</dbReference>
<dbReference type="GO" id="GO:0045944">
    <property type="term" value="P:positive regulation of transcription by RNA polymerase II"/>
    <property type="evidence" value="ECO:0007669"/>
    <property type="project" value="TreeGrafter"/>
</dbReference>
<evidence type="ECO:0000256" key="7">
    <source>
        <dbReference type="SAM" id="MobiDB-lite"/>
    </source>
</evidence>
<keyword evidence="2" id="KW-0963">Cytoplasm</keyword>
<dbReference type="Gene3D" id="3.30.40.10">
    <property type="entry name" value="Zinc/RING finger domain, C3HC4 (zinc finger)"/>
    <property type="match status" value="1"/>
</dbReference>
<dbReference type="InterPro" id="IPR013083">
    <property type="entry name" value="Znf_RING/FYVE/PHD"/>
</dbReference>
<dbReference type="Proteomes" id="UP000095009">
    <property type="component" value="Unassembled WGS sequence"/>
</dbReference>
<feature type="region of interest" description="Disordered" evidence="7">
    <location>
        <begin position="630"/>
        <end position="651"/>
    </location>
</feature>
<keyword evidence="3" id="KW-0479">Metal-binding</keyword>
<dbReference type="GO" id="GO:0005737">
    <property type="term" value="C:cytoplasm"/>
    <property type="evidence" value="ECO:0007669"/>
    <property type="project" value="UniProtKB-SubCell"/>
</dbReference>
<evidence type="ECO:0000259" key="8">
    <source>
        <dbReference type="PROSITE" id="PS50089"/>
    </source>
</evidence>
<dbReference type="InterPro" id="IPR017907">
    <property type="entry name" value="Znf_RING_CS"/>
</dbReference>
<gene>
    <name evidence="9" type="ORF">NADFUDRAFT_51414</name>
</gene>
<dbReference type="PROSITE" id="PS00518">
    <property type="entry name" value="ZF_RING_1"/>
    <property type="match status" value="1"/>
</dbReference>
<accession>A0A1E3PMU2</accession>
<evidence type="ECO:0000256" key="5">
    <source>
        <dbReference type="ARBA" id="ARBA00022833"/>
    </source>
</evidence>
<evidence type="ECO:0000256" key="2">
    <source>
        <dbReference type="ARBA" id="ARBA00022490"/>
    </source>
</evidence>
<dbReference type="Pfam" id="PF13445">
    <property type="entry name" value="zf-RING_UBOX"/>
    <property type="match status" value="1"/>
</dbReference>
<evidence type="ECO:0000256" key="1">
    <source>
        <dbReference type="ARBA" id="ARBA00004496"/>
    </source>
</evidence>
<keyword evidence="10" id="KW-1185">Reference proteome</keyword>
<dbReference type="PANTHER" id="PTHR12983:SF9">
    <property type="entry name" value="E3 UBIQUITIN-PROTEIN LIGASE RNF10"/>
    <property type="match status" value="1"/>
</dbReference>
<evidence type="ECO:0000256" key="4">
    <source>
        <dbReference type="ARBA" id="ARBA00022771"/>
    </source>
</evidence>
<dbReference type="AlphaFoldDB" id="A0A1E3PMU2"/>
<keyword evidence="4 6" id="KW-0863">Zinc-finger</keyword>
<evidence type="ECO:0000313" key="9">
    <source>
        <dbReference type="EMBL" id="ODQ66147.1"/>
    </source>
</evidence>
<dbReference type="PROSITE" id="PS50089">
    <property type="entry name" value="ZF_RING_2"/>
    <property type="match status" value="1"/>
</dbReference>
<reference evidence="9 10" key="1">
    <citation type="journal article" date="2016" name="Proc. Natl. Acad. Sci. U.S.A.">
        <title>Comparative genomics of biotechnologically important yeasts.</title>
        <authorList>
            <person name="Riley R."/>
            <person name="Haridas S."/>
            <person name="Wolfe K.H."/>
            <person name="Lopes M.R."/>
            <person name="Hittinger C.T."/>
            <person name="Goeker M."/>
            <person name="Salamov A.A."/>
            <person name="Wisecaver J.H."/>
            <person name="Long T.M."/>
            <person name="Calvey C.H."/>
            <person name="Aerts A.L."/>
            <person name="Barry K.W."/>
            <person name="Choi C."/>
            <person name="Clum A."/>
            <person name="Coughlan A.Y."/>
            <person name="Deshpande S."/>
            <person name="Douglass A.P."/>
            <person name="Hanson S.J."/>
            <person name="Klenk H.-P."/>
            <person name="LaButti K.M."/>
            <person name="Lapidus A."/>
            <person name="Lindquist E.A."/>
            <person name="Lipzen A.M."/>
            <person name="Meier-Kolthoff J.P."/>
            <person name="Ohm R.A."/>
            <person name="Otillar R.P."/>
            <person name="Pangilinan J.L."/>
            <person name="Peng Y."/>
            <person name="Rokas A."/>
            <person name="Rosa C.A."/>
            <person name="Scheuner C."/>
            <person name="Sibirny A.A."/>
            <person name="Slot J.C."/>
            <person name="Stielow J.B."/>
            <person name="Sun H."/>
            <person name="Kurtzman C.P."/>
            <person name="Blackwell M."/>
            <person name="Grigoriev I.V."/>
            <person name="Jeffries T.W."/>
        </authorList>
    </citation>
    <scope>NUCLEOTIDE SEQUENCE [LARGE SCALE GENOMIC DNA]</scope>
    <source>
        <strain evidence="9 10">DSM 6958</strain>
    </source>
</reference>
<sequence>MYTNKPPLSDEHNIIDKEAAVFRKYRFLLNPSNYYLPFESGSVELADRINNSNSHDSNTCRNDEEMALEYAQLVRNAEYIPSWSKSVMAVIMSSDDLTQIGQCSICLNDPAVLPRINRCGHIFCLSCLWEYTVSAETVQPDFTPSITSNTDTPTSLAWDITAKRYICPLCLITLEISNLRPVVITDKLQDNCGSRLYATKCDDRPIILDLKARWAKSTVVITANPDHNPWSDSNKLIDLPWDCSQDGTSMNHAQYLLMTESFARRQLALELEEVIAFNNAQRETLAVTNAISNDIVKYINREYERMLNFLSGFDAYQVLDGRYSRRSTELKVKDDSNPTSGVKRRLRKKKQTAELVYLSGSSEPSSSSLCSPSASSSSISLVTPAVNERLFFYQPRNMPRTFLSYLDFKIVLAWFGNFDQFPARIENVRIIGKLRQNKYSTETVVVDADLKHRIRYLNYLPIGAIINFIEMDWLAMDQVPPEVLQPFKAQLQQRKQKRNSSSIADTRLNIEKQTEYGTVDLQEVQIALPAVDQHSPNADLIDHSDTVNDGYSNKNDTSYYDEYGDEYSEEYGNDQYFDDEEEFEDPTDFDYVRHYGNHQRFDSRPYMEYERQNEGPSSWLEGLDLTTPLKALDQDEKGPSNASFKTKGKKQKKFLVISSGNQRKL</sequence>
<protein>
    <recommendedName>
        <fullName evidence="8">RING-type domain-containing protein</fullName>
    </recommendedName>
</protein>
<dbReference type="OrthoDB" id="302966at2759"/>
<name>A0A1E3PMU2_9ASCO</name>